<dbReference type="SUPFAM" id="SSF81383">
    <property type="entry name" value="F-box domain"/>
    <property type="match status" value="1"/>
</dbReference>
<dbReference type="Proteomes" id="UP000193240">
    <property type="component" value="Unassembled WGS sequence"/>
</dbReference>
<feature type="domain" description="F-box" evidence="1">
    <location>
        <begin position="1"/>
        <end position="45"/>
    </location>
</feature>
<reference evidence="2 3" key="1">
    <citation type="journal article" date="2017" name="Genome Announc.">
        <title>Genome sequence of the saprophytic ascomycete Epicoccum nigrum ICMP 19927 strain isolated from New Zealand.</title>
        <authorList>
            <person name="Fokin M."/>
            <person name="Fleetwood D."/>
            <person name="Weir B.S."/>
            <person name="Villas-Boas S.G."/>
        </authorList>
    </citation>
    <scope>NUCLEOTIDE SEQUENCE [LARGE SCALE GENOMIC DNA]</scope>
    <source>
        <strain evidence="2 3">ICMP 19927</strain>
    </source>
</reference>
<sequence>MLSELPLEILRLIRTHLSPEASLCFAHSCKNTYHACDDWTIWRVIVSGSVHSTKASITELETSIGSTNKMAGASVARRKEDSCKRTAVEQCMPQLMVPGHTLAAPMELHTLYDQCRALISREEYPPSLVRTKSDNSKWFEFMTDPTSRFESKEWLSAQTASLWFAIGALSDLGHTCQSEEPFARLEDVQWFNSTASQRDCSDSLVMQHALANAAVGSFCLELRSALHGERTIGEDFEGTSNPPTLSSIPMASQIASRLASSTGSWKDTSPSGFMAAVQPNFFTDHAWTGYFSTRGDWRSVYHGIGCHNLRDVPSAKTVSRAYGEDTAVAVEQTVRFQVVETLPNGNFILRSNYFHTRDDMYTLNVLVEKRTGRLSVSMSRPGDAASRSLQIGSRNGLNTPFGIVYGIEPGSWLWLWKAEWSAEIARTRRVQG</sequence>
<gene>
    <name evidence="2" type="ORF">B5807_08887</name>
</gene>
<dbReference type="InterPro" id="IPR036047">
    <property type="entry name" value="F-box-like_dom_sf"/>
</dbReference>
<evidence type="ECO:0000313" key="2">
    <source>
        <dbReference type="EMBL" id="OSS46767.1"/>
    </source>
</evidence>
<dbReference type="InParanoid" id="A0A1Y2LU57"/>
<organism evidence="2 3">
    <name type="scientific">Epicoccum nigrum</name>
    <name type="common">Soil fungus</name>
    <name type="synonym">Epicoccum purpurascens</name>
    <dbReference type="NCBI Taxonomy" id="105696"/>
    <lineage>
        <taxon>Eukaryota</taxon>
        <taxon>Fungi</taxon>
        <taxon>Dikarya</taxon>
        <taxon>Ascomycota</taxon>
        <taxon>Pezizomycotina</taxon>
        <taxon>Dothideomycetes</taxon>
        <taxon>Pleosporomycetidae</taxon>
        <taxon>Pleosporales</taxon>
        <taxon>Pleosporineae</taxon>
        <taxon>Didymellaceae</taxon>
        <taxon>Epicoccum</taxon>
    </lineage>
</organism>
<evidence type="ECO:0000259" key="1">
    <source>
        <dbReference type="PROSITE" id="PS50181"/>
    </source>
</evidence>
<dbReference type="AlphaFoldDB" id="A0A1Y2LU57"/>
<protein>
    <recommendedName>
        <fullName evidence="1">F-box domain-containing protein</fullName>
    </recommendedName>
</protein>
<dbReference type="PROSITE" id="PS50181">
    <property type="entry name" value="FBOX"/>
    <property type="match status" value="1"/>
</dbReference>
<keyword evidence="3" id="KW-1185">Reference proteome</keyword>
<accession>A0A1Y2LU57</accession>
<dbReference type="InterPro" id="IPR001810">
    <property type="entry name" value="F-box_dom"/>
</dbReference>
<evidence type="ECO:0000313" key="3">
    <source>
        <dbReference type="Proteomes" id="UP000193240"/>
    </source>
</evidence>
<proteinExistence type="predicted"/>
<name>A0A1Y2LU57_EPING</name>
<dbReference type="OMA" id="FESKEWL"/>
<dbReference type="EMBL" id="KZ107850">
    <property type="protein sequence ID" value="OSS46767.1"/>
    <property type="molecule type" value="Genomic_DNA"/>
</dbReference>